<feature type="region of interest" description="Disordered" evidence="1">
    <location>
        <begin position="1"/>
        <end position="64"/>
    </location>
</feature>
<feature type="compositionally biased region" description="Polar residues" evidence="1">
    <location>
        <begin position="9"/>
        <end position="21"/>
    </location>
</feature>
<proteinExistence type="predicted"/>
<feature type="compositionally biased region" description="Polar residues" evidence="1">
    <location>
        <begin position="30"/>
        <end position="44"/>
    </location>
</feature>
<dbReference type="EMBL" id="ML987196">
    <property type="protein sequence ID" value="KAF2248120.1"/>
    <property type="molecule type" value="Genomic_DNA"/>
</dbReference>
<evidence type="ECO:0000313" key="2">
    <source>
        <dbReference type="EMBL" id="KAF2248120.1"/>
    </source>
</evidence>
<evidence type="ECO:0000256" key="1">
    <source>
        <dbReference type="SAM" id="MobiDB-lite"/>
    </source>
</evidence>
<feature type="region of interest" description="Disordered" evidence="1">
    <location>
        <begin position="314"/>
        <end position="365"/>
    </location>
</feature>
<sequence>MAEFRGRSEQPQQSKDNQHLSVSGGGAHSGNRNSRSVSLASTRTAVEENPDVGGKRSGPKRRQTQVAVVHLTWRDCLKGLLLGPKWLKQKLAADVELAELEDAGPGAFDNKDCPFIVTVTAFPCRDSGAERQEGQCLIDTGCLQGNIISAKFARSLGFSEFQPLKGRELNGGKVATGQIHTVSGAIHVSWLHSTSTKVFRDMRFLVSETADVDLLIGGHSIWRHGIIPLPNFEVGHTNFKGKPDPKREKLAVVAADLRTTLEDLNKDDAAYKGKKKDLKIAELKLALYDAGVSSRTKQSEDAETGLKDQIKGLEKKLKDRGVSPDEIKNIKNGIVEETNEQANGQANGHSKEETKEKTDETKKKQ</sequence>
<feature type="compositionally biased region" description="Basic and acidic residues" evidence="1">
    <location>
        <begin position="314"/>
        <end position="329"/>
    </location>
</feature>
<name>A0A6A6IF06_9PLEO</name>
<dbReference type="RefSeq" id="XP_033683124.1">
    <property type="nucleotide sequence ID" value="XM_033822137.1"/>
</dbReference>
<reference evidence="2" key="1">
    <citation type="journal article" date="2020" name="Stud. Mycol.">
        <title>101 Dothideomycetes genomes: a test case for predicting lifestyles and emergence of pathogens.</title>
        <authorList>
            <person name="Haridas S."/>
            <person name="Albert R."/>
            <person name="Binder M."/>
            <person name="Bloem J."/>
            <person name="Labutti K."/>
            <person name="Salamov A."/>
            <person name="Andreopoulos B."/>
            <person name="Baker S."/>
            <person name="Barry K."/>
            <person name="Bills G."/>
            <person name="Bluhm B."/>
            <person name="Cannon C."/>
            <person name="Castanera R."/>
            <person name="Culley D."/>
            <person name="Daum C."/>
            <person name="Ezra D."/>
            <person name="Gonzalez J."/>
            <person name="Henrissat B."/>
            <person name="Kuo A."/>
            <person name="Liang C."/>
            <person name="Lipzen A."/>
            <person name="Lutzoni F."/>
            <person name="Magnuson J."/>
            <person name="Mondo S."/>
            <person name="Nolan M."/>
            <person name="Ohm R."/>
            <person name="Pangilinan J."/>
            <person name="Park H.-J."/>
            <person name="Ramirez L."/>
            <person name="Alfaro M."/>
            <person name="Sun H."/>
            <person name="Tritt A."/>
            <person name="Yoshinaga Y."/>
            <person name="Zwiers L.-H."/>
            <person name="Turgeon B."/>
            <person name="Goodwin S."/>
            <person name="Spatafora J."/>
            <person name="Crous P."/>
            <person name="Grigoriev I."/>
        </authorList>
    </citation>
    <scope>NUCLEOTIDE SEQUENCE</scope>
    <source>
        <strain evidence="2">CBS 122368</strain>
    </source>
</reference>
<evidence type="ECO:0000313" key="3">
    <source>
        <dbReference type="Proteomes" id="UP000800094"/>
    </source>
</evidence>
<organism evidence="2 3">
    <name type="scientific">Trematosphaeria pertusa</name>
    <dbReference type="NCBI Taxonomy" id="390896"/>
    <lineage>
        <taxon>Eukaryota</taxon>
        <taxon>Fungi</taxon>
        <taxon>Dikarya</taxon>
        <taxon>Ascomycota</taxon>
        <taxon>Pezizomycotina</taxon>
        <taxon>Dothideomycetes</taxon>
        <taxon>Pleosporomycetidae</taxon>
        <taxon>Pleosporales</taxon>
        <taxon>Massarineae</taxon>
        <taxon>Trematosphaeriaceae</taxon>
        <taxon>Trematosphaeria</taxon>
    </lineage>
</organism>
<keyword evidence="3" id="KW-1185">Reference proteome</keyword>
<dbReference type="OrthoDB" id="3799661at2759"/>
<dbReference type="GeneID" id="54575467"/>
<protein>
    <submittedName>
        <fullName evidence="2">Uncharacterized protein</fullName>
    </submittedName>
</protein>
<dbReference type="AlphaFoldDB" id="A0A6A6IF06"/>
<dbReference type="Proteomes" id="UP000800094">
    <property type="component" value="Unassembled WGS sequence"/>
</dbReference>
<gene>
    <name evidence="2" type="ORF">BU26DRAFT_327325</name>
</gene>
<feature type="compositionally biased region" description="Basic and acidic residues" evidence="1">
    <location>
        <begin position="349"/>
        <end position="365"/>
    </location>
</feature>
<dbReference type="InterPro" id="IPR021109">
    <property type="entry name" value="Peptidase_aspartic_dom_sf"/>
</dbReference>
<dbReference type="Gene3D" id="2.40.70.10">
    <property type="entry name" value="Acid Proteases"/>
    <property type="match status" value="1"/>
</dbReference>
<accession>A0A6A6IF06</accession>